<evidence type="ECO:0000256" key="18">
    <source>
        <dbReference type="SAM" id="MobiDB-lite"/>
    </source>
</evidence>
<keyword evidence="6 14" id="KW-0686">Riboflavin biosynthesis</keyword>
<evidence type="ECO:0000259" key="19">
    <source>
        <dbReference type="PROSITE" id="PS51747"/>
    </source>
</evidence>
<feature type="active site" description="Proton donor" evidence="15">
    <location>
        <position position="72"/>
    </location>
</feature>
<feature type="binding site" evidence="16">
    <location>
        <position position="192"/>
    </location>
    <ligand>
        <name>NADP(+)</name>
        <dbReference type="ChEBI" id="CHEBI:58349"/>
    </ligand>
</feature>
<evidence type="ECO:0000256" key="12">
    <source>
        <dbReference type="ARBA" id="ARBA00049861"/>
    </source>
</evidence>
<dbReference type="PANTHER" id="PTHR38011">
    <property type="entry name" value="DIHYDROFOLATE REDUCTASE FAMILY PROTEIN (AFU_ORTHOLOGUE AFUA_8G06820)"/>
    <property type="match status" value="1"/>
</dbReference>
<organism evidence="20 21">
    <name type="scientific">Actinomyces johnsonii</name>
    <dbReference type="NCBI Taxonomy" id="544581"/>
    <lineage>
        <taxon>Bacteria</taxon>
        <taxon>Bacillati</taxon>
        <taxon>Actinomycetota</taxon>
        <taxon>Actinomycetes</taxon>
        <taxon>Actinomycetales</taxon>
        <taxon>Actinomycetaceae</taxon>
        <taxon>Actinomyces</taxon>
    </lineage>
</organism>
<comment type="pathway">
    <text evidence="3 14">Cofactor biosynthesis; riboflavin biosynthesis; 5-amino-6-(D-ribitylamino)uracil from GTP: step 3/4.</text>
</comment>
<dbReference type="PIRSF" id="PIRSF006769">
    <property type="entry name" value="RibD"/>
    <property type="match status" value="1"/>
</dbReference>
<dbReference type="InterPro" id="IPR016192">
    <property type="entry name" value="APOBEC/CMP_deaminase_Zn-bd"/>
</dbReference>
<dbReference type="InterPro" id="IPR050765">
    <property type="entry name" value="Riboflavin_Biosynth_HTPR"/>
</dbReference>
<feature type="domain" description="CMP/dCMP-type deaminase" evidence="19">
    <location>
        <begin position="20"/>
        <end position="145"/>
    </location>
</feature>
<accession>A0A508A198</accession>
<dbReference type="SUPFAM" id="SSF53927">
    <property type="entry name" value="Cytidine deaminase-like"/>
    <property type="match status" value="1"/>
</dbReference>
<keyword evidence="8 14" id="KW-0862">Zinc</keyword>
<dbReference type="InterPro" id="IPR002734">
    <property type="entry name" value="RibDG_C"/>
</dbReference>
<protein>
    <recommendedName>
        <fullName evidence="14">Riboflavin biosynthesis protein RibD</fullName>
    </recommendedName>
    <domain>
        <recommendedName>
            <fullName evidence="14">Diaminohydroxyphosphoribosylaminopyrimidine deaminase</fullName>
            <shortName evidence="14">DRAP deaminase</shortName>
            <ecNumber evidence="14">3.5.4.26</ecNumber>
        </recommendedName>
        <alternativeName>
            <fullName evidence="14">Riboflavin-specific deaminase</fullName>
        </alternativeName>
    </domain>
    <domain>
        <recommendedName>
            <fullName evidence="14">5-amino-6-(5-phosphoribosylamino)uracil reductase</fullName>
            <ecNumber evidence="14">1.1.1.193</ecNumber>
        </recommendedName>
        <alternativeName>
            <fullName evidence="14">HTP reductase</fullName>
        </alternativeName>
    </domain>
</protein>
<feature type="binding site" evidence="16">
    <location>
        <position position="229"/>
    </location>
    <ligand>
        <name>substrate</name>
    </ligand>
</feature>
<evidence type="ECO:0000256" key="10">
    <source>
        <dbReference type="ARBA" id="ARBA00023002"/>
    </source>
</evidence>
<feature type="binding site" evidence="16">
    <location>
        <position position="226"/>
    </location>
    <ligand>
        <name>substrate</name>
    </ligand>
</feature>
<keyword evidence="9 14" id="KW-0521">NADP</keyword>
<dbReference type="InterPro" id="IPR002125">
    <property type="entry name" value="CMP_dCMP_dom"/>
</dbReference>
<comment type="similarity">
    <text evidence="4 14">In the N-terminal section; belongs to the cytidine and deoxycytidylate deaminase family.</text>
</comment>
<dbReference type="PROSITE" id="PS00903">
    <property type="entry name" value="CYT_DCMP_DEAMINASES_1"/>
    <property type="match status" value="1"/>
</dbReference>
<dbReference type="EMBL" id="VICB01000005">
    <property type="protein sequence ID" value="TQD43736.1"/>
    <property type="molecule type" value="Genomic_DNA"/>
</dbReference>
<dbReference type="Pfam" id="PF00383">
    <property type="entry name" value="dCMP_cyt_deam_1"/>
    <property type="match status" value="1"/>
</dbReference>
<comment type="pathway">
    <text evidence="2 14">Cofactor biosynthesis; riboflavin biosynthesis; 5-amino-6-(D-ribitylamino)uracil from GTP: step 2/4.</text>
</comment>
<feature type="binding site" evidence="16">
    <location>
        <position position="249"/>
    </location>
    <ligand>
        <name>NADP(+)</name>
        <dbReference type="ChEBI" id="CHEBI:58349"/>
    </ligand>
</feature>
<dbReference type="EC" id="1.1.1.193" evidence="14"/>
<name>A0A508A198_9ACTO</name>
<dbReference type="Gene3D" id="3.40.430.10">
    <property type="entry name" value="Dihydrofolate Reductase, subunit A"/>
    <property type="match status" value="2"/>
</dbReference>
<feature type="binding site" evidence="16">
    <location>
        <begin position="292"/>
        <end position="298"/>
    </location>
    <ligand>
        <name>NADP(+)</name>
        <dbReference type="ChEBI" id="CHEBI:58349"/>
    </ligand>
</feature>
<gene>
    <name evidence="20" type="primary">ribD</name>
    <name evidence="20" type="ORF">FK256_05400</name>
</gene>
<comment type="cofactor">
    <cofactor evidence="14 17">
        <name>Zn(2+)</name>
        <dbReference type="ChEBI" id="CHEBI:29105"/>
    </cofactor>
    <text evidence="14 17">Binds 1 zinc ion.</text>
</comment>
<dbReference type="GO" id="GO:0008835">
    <property type="term" value="F:diaminohydroxyphosphoribosylaminopyrimidine deaminase activity"/>
    <property type="evidence" value="ECO:0007669"/>
    <property type="project" value="UniProtKB-EC"/>
</dbReference>
<feature type="binding site" evidence="16">
    <location>
        <position position="176"/>
    </location>
    <ligand>
        <name>NADP(+)</name>
        <dbReference type="ChEBI" id="CHEBI:58349"/>
    </ligand>
</feature>
<dbReference type="GO" id="GO:0008703">
    <property type="term" value="F:5-amino-6-(5-phosphoribosylamino)uracil reductase activity"/>
    <property type="evidence" value="ECO:0007669"/>
    <property type="project" value="UniProtKB-EC"/>
</dbReference>
<comment type="function">
    <text evidence="1 14">Converts 2,5-diamino-6-(ribosylamino)-4(3h)-pyrimidinone 5'-phosphate into 5-amino-6-(ribosylamino)-2,4(1h,3h)-pyrimidinedione 5'-phosphate.</text>
</comment>
<dbReference type="InterPro" id="IPR016193">
    <property type="entry name" value="Cytidine_deaminase-like"/>
</dbReference>
<dbReference type="Proteomes" id="UP000319010">
    <property type="component" value="Unassembled WGS sequence"/>
</dbReference>
<evidence type="ECO:0000256" key="7">
    <source>
        <dbReference type="ARBA" id="ARBA00022723"/>
    </source>
</evidence>
<feature type="binding site" evidence="16">
    <location>
        <position position="222"/>
    </location>
    <ligand>
        <name>NADP(+)</name>
        <dbReference type="ChEBI" id="CHEBI:58349"/>
    </ligand>
</feature>
<dbReference type="UniPathway" id="UPA00275">
    <property type="reaction ID" value="UER00401"/>
</dbReference>
<comment type="similarity">
    <text evidence="5 14">In the C-terminal section; belongs to the HTP reductase family.</text>
</comment>
<proteinExistence type="inferred from homology"/>
<dbReference type="GO" id="GO:0009231">
    <property type="term" value="P:riboflavin biosynthetic process"/>
    <property type="evidence" value="ECO:0007669"/>
    <property type="project" value="UniProtKB-UniPathway"/>
</dbReference>
<feature type="binding site" evidence="17">
    <location>
        <position position="70"/>
    </location>
    <ligand>
        <name>Zn(2+)</name>
        <dbReference type="ChEBI" id="CHEBI:29105"/>
        <note>catalytic</note>
    </ligand>
</feature>
<feature type="binding site" evidence="16">
    <location>
        <position position="190"/>
    </location>
    <ligand>
        <name>substrate</name>
    </ligand>
</feature>
<evidence type="ECO:0000256" key="2">
    <source>
        <dbReference type="ARBA" id="ARBA00004882"/>
    </source>
</evidence>
<feature type="region of interest" description="Disordered" evidence="18">
    <location>
        <begin position="357"/>
        <end position="399"/>
    </location>
</feature>
<evidence type="ECO:0000313" key="20">
    <source>
        <dbReference type="EMBL" id="TQD43736.1"/>
    </source>
</evidence>
<evidence type="ECO:0000256" key="8">
    <source>
        <dbReference type="ARBA" id="ARBA00022833"/>
    </source>
</evidence>
<dbReference type="InterPro" id="IPR024072">
    <property type="entry name" value="DHFR-like_dom_sf"/>
</dbReference>
<keyword evidence="10 14" id="KW-0560">Oxidoreductase</keyword>
<evidence type="ECO:0000256" key="13">
    <source>
        <dbReference type="ARBA" id="ARBA00049886"/>
    </source>
</evidence>
<evidence type="ECO:0000256" key="4">
    <source>
        <dbReference type="ARBA" id="ARBA00005259"/>
    </source>
</evidence>
<feature type="compositionally biased region" description="Basic and acidic residues" evidence="18">
    <location>
        <begin position="379"/>
        <end position="399"/>
    </location>
</feature>
<evidence type="ECO:0000256" key="16">
    <source>
        <dbReference type="PIRSR" id="PIRSR006769-2"/>
    </source>
</evidence>
<dbReference type="NCBIfam" id="TIGR00326">
    <property type="entry name" value="eubact_ribD"/>
    <property type="match status" value="1"/>
</dbReference>
<dbReference type="Gene3D" id="3.40.140.10">
    <property type="entry name" value="Cytidine Deaminase, domain 2"/>
    <property type="match status" value="1"/>
</dbReference>
<keyword evidence="7 14" id="KW-0479">Metal-binding</keyword>
<feature type="binding site" evidence="16">
    <location>
        <position position="290"/>
    </location>
    <ligand>
        <name>substrate</name>
    </ligand>
</feature>
<feature type="binding site" evidence="17">
    <location>
        <position position="98"/>
    </location>
    <ligand>
        <name>Zn(2+)</name>
        <dbReference type="ChEBI" id="CHEBI:29105"/>
        <note>catalytic</note>
    </ligand>
</feature>
<feature type="binding site" evidence="16">
    <location>
        <position position="206"/>
    </location>
    <ligand>
        <name>substrate</name>
    </ligand>
</feature>
<evidence type="ECO:0000256" key="15">
    <source>
        <dbReference type="PIRSR" id="PIRSR006769-1"/>
    </source>
</evidence>
<dbReference type="Pfam" id="PF01872">
    <property type="entry name" value="RibD_C"/>
    <property type="match status" value="1"/>
</dbReference>
<keyword evidence="14 20" id="KW-0378">Hydrolase</keyword>
<dbReference type="PANTHER" id="PTHR38011:SF7">
    <property type="entry name" value="2,5-DIAMINO-6-RIBOSYLAMINO-4(3H)-PYRIMIDINONE 5'-PHOSPHATE REDUCTASE"/>
    <property type="match status" value="1"/>
</dbReference>
<comment type="catalytic activity">
    <reaction evidence="13 14">
        <text>2,5-diamino-6-hydroxy-4-(5-phosphoribosylamino)-pyrimidine + H2O + H(+) = 5-amino-6-(5-phospho-D-ribosylamino)uracil + NH4(+)</text>
        <dbReference type="Rhea" id="RHEA:21868"/>
        <dbReference type="ChEBI" id="CHEBI:15377"/>
        <dbReference type="ChEBI" id="CHEBI:15378"/>
        <dbReference type="ChEBI" id="CHEBI:28938"/>
        <dbReference type="ChEBI" id="CHEBI:58453"/>
        <dbReference type="ChEBI" id="CHEBI:58614"/>
        <dbReference type="EC" id="3.5.4.26"/>
    </reaction>
</comment>
<dbReference type="EC" id="3.5.4.26" evidence="14"/>
<dbReference type="PROSITE" id="PS51747">
    <property type="entry name" value="CYT_DCMP_DEAMINASES_2"/>
    <property type="match status" value="1"/>
</dbReference>
<evidence type="ECO:0000313" key="21">
    <source>
        <dbReference type="Proteomes" id="UP000319010"/>
    </source>
</evidence>
<evidence type="ECO:0000256" key="1">
    <source>
        <dbReference type="ARBA" id="ARBA00002151"/>
    </source>
</evidence>
<evidence type="ECO:0000256" key="5">
    <source>
        <dbReference type="ARBA" id="ARBA00007417"/>
    </source>
</evidence>
<feature type="binding site" evidence="17">
    <location>
        <position position="107"/>
    </location>
    <ligand>
        <name>Zn(2+)</name>
        <dbReference type="ChEBI" id="CHEBI:29105"/>
        <note>catalytic</note>
    </ligand>
</feature>
<dbReference type="AlphaFoldDB" id="A0A508A198"/>
<sequence length="399" mass="41675">MAVSLPSAPEGEDRMTSFTPVQTAAMRRALRAAASPDAPPGPNPRVGCVILSADGDVLAEGHHRGAGTAHAEVDALASLAAAGGSAQGATAVVTLEPCNHEGRTGPCVQALLAAGVAEVIYAQDDPTEQAGGGAATLEAAGVRVRRGLCSQDAARLNRPWLLAVTRGRPMVTWKLATTLDGRIAAADGTSRWITPTAARRDAHHLRRQCDAIMVGTGTALADDPALTVRDETGEPAPAHLQPLRVVVGSRRLPPASRVFADDRYLLLPDHDPCTVLTVLAEREIRHVLLEGGPTLATAFLRAGVVDEIVAYTAPALLGAGPAAIADFGATTITDALRLRHPRVEVLGAGDGLAVRLSGDLGADDAHPDAPPVPRPRHSQRPDHRDRIHPPIRCHTEESH</sequence>
<evidence type="ECO:0000256" key="3">
    <source>
        <dbReference type="ARBA" id="ARBA00004910"/>
    </source>
</evidence>
<keyword evidence="11" id="KW-0511">Multifunctional enzyme</keyword>
<evidence type="ECO:0000256" key="11">
    <source>
        <dbReference type="ARBA" id="ARBA00023268"/>
    </source>
</evidence>
<comment type="caution">
    <text evidence="20">The sequence shown here is derived from an EMBL/GenBank/DDBJ whole genome shotgun (WGS) entry which is preliminary data.</text>
</comment>
<dbReference type="InterPro" id="IPR004794">
    <property type="entry name" value="Eubact_RibD"/>
</dbReference>
<evidence type="ECO:0000256" key="9">
    <source>
        <dbReference type="ARBA" id="ARBA00022857"/>
    </source>
</evidence>
<comment type="catalytic activity">
    <reaction evidence="12 14">
        <text>5-amino-6-(5-phospho-D-ribitylamino)uracil + NADP(+) = 5-amino-6-(5-phospho-D-ribosylamino)uracil + NADPH + H(+)</text>
        <dbReference type="Rhea" id="RHEA:17845"/>
        <dbReference type="ChEBI" id="CHEBI:15378"/>
        <dbReference type="ChEBI" id="CHEBI:57783"/>
        <dbReference type="ChEBI" id="CHEBI:58349"/>
        <dbReference type="ChEBI" id="CHEBI:58421"/>
        <dbReference type="ChEBI" id="CHEBI:58453"/>
        <dbReference type="EC" id="1.1.1.193"/>
    </reaction>
</comment>
<evidence type="ECO:0000256" key="14">
    <source>
        <dbReference type="PIRNR" id="PIRNR006769"/>
    </source>
</evidence>
<reference evidence="20 21" key="1">
    <citation type="submission" date="2019-06" db="EMBL/GenBank/DDBJ databases">
        <title>Draft genome sequence of Actinomyces johnsonii CCUG 34287T.</title>
        <authorList>
            <person name="Salva-Serra F."/>
            <person name="Cardew S."/>
            <person name="Moore E."/>
        </authorList>
    </citation>
    <scope>NUCLEOTIDE SEQUENCE [LARGE SCALE GENOMIC DNA]</scope>
    <source>
        <strain evidence="20 21">CCUG 34287</strain>
    </source>
</reference>
<dbReference type="GO" id="GO:0008270">
    <property type="term" value="F:zinc ion binding"/>
    <property type="evidence" value="ECO:0007669"/>
    <property type="project" value="InterPro"/>
</dbReference>
<feature type="binding site" evidence="16">
    <location>
        <position position="218"/>
    </location>
    <ligand>
        <name>NADP(+)</name>
        <dbReference type="ChEBI" id="CHEBI:58349"/>
    </ligand>
</feature>
<evidence type="ECO:0000256" key="17">
    <source>
        <dbReference type="PIRSR" id="PIRSR006769-3"/>
    </source>
</evidence>
<evidence type="ECO:0000256" key="6">
    <source>
        <dbReference type="ARBA" id="ARBA00022619"/>
    </source>
</evidence>
<dbReference type="SUPFAM" id="SSF53597">
    <property type="entry name" value="Dihydrofolate reductase-like"/>
    <property type="match status" value="1"/>
</dbReference>